<dbReference type="Proteomes" id="UP000655366">
    <property type="component" value="Unassembled WGS sequence"/>
</dbReference>
<sequence>MTKAGNPVADAPAKAVNPAREEPATTGIPAHAGASALAPKHGGGHLPVKIAPAGSTGETEPARATGNLPDRHASGNVAPQAAGSAAPNDTSSVFREPLPTSMLQVRPPQEDVDRRAAQREEAAKVQPVLPRVMQVLLAVCYPFVLLVLAIRLITTPLFLWVEYHRPGFPADSFGFSTDDRMTYGSYVVDYLLNFSGPRFLGDLVKPGGRALFNAGEVSHMADVKSVISMAFTVGTVLAVVIIIGIIYLMRRSTGGVRRGLFAGSIATLVLVIGLAVLAFMGWETFFTDFHRIFFKNGTWTFYLDDSLIRLFPEQFWTDSGLLIGVVVFLVSTLTLAFTWPTKQRRNVSARAKSRRQGRRAVAGG</sequence>
<evidence type="ECO:0000256" key="2">
    <source>
        <dbReference type="SAM" id="Phobius"/>
    </source>
</evidence>
<keyword evidence="2" id="KW-1133">Transmembrane helix</keyword>
<comment type="caution">
    <text evidence="3">The sequence shown here is derived from an EMBL/GenBank/DDBJ whole genome shotgun (WGS) entry which is preliminary data.</text>
</comment>
<dbReference type="NCBIfam" id="TIGR01906">
    <property type="entry name" value="integ_TIGR01906"/>
    <property type="match status" value="1"/>
</dbReference>
<reference evidence="3 4" key="1">
    <citation type="submission" date="2020-11" db="EMBL/GenBank/DDBJ databases">
        <title>Arthrobacter antarcticus sp. nov., isolated from Antarctic Soil.</title>
        <authorList>
            <person name="Li J."/>
        </authorList>
    </citation>
    <scope>NUCLEOTIDE SEQUENCE [LARGE SCALE GENOMIC DNA]</scope>
    <source>
        <strain evidence="3 4">Z1-20</strain>
    </source>
</reference>
<accession>A0A931CKT1</accession>
<dbReference type="EMBL" id="JADNYM010000003">
    <property type="protein sequence ID" value="MBG0738300.1"/>
    <property type="molecule type" value="Genomic_DNA"/>
</dbReference>
<feature type="transmembrane region" description="Helical" evidence="2">
    <location>
        <begin position="226"/>
        <end position="248"/>
    </location>
</feature>
<protein>
    <submittedName>
        <fullName evidence="3">TIGR01906 family membrane protein</fullName>
    </submittedName>
</protein>
<dbReference type="Pfam" id="PF07314">
    <property type="entry name" value="Lit"/>
    <property type="match status" value="1"/>
</dbReference>
<dbReference type="AlphaFoldDB" id="A0A931CKT1"/>
<evidence type="ECO:0000313" key="3">
    <source>
        <dbReference type="EMBL" id="MBG0738300.1"/>
    </source>
</evidence>
<keyword evidence="4" id="KW-1185">Reference proteome</keyword>
<feature type="transmembrane region" description="Helical" evidence="2">
    <location>
        <begin position="260"/>
        <end position="282"/>
    </location>
</feature>
<organism evidence="3 4">
    <name type="scientific">Arthrobacter terrae</name>
    <dbReference type="NCBI Taxonomy" id="2935737"/>
    <lineage>
        <taxon>Bacteria</taxon>
        <taxon>Bacillati</taxon>
        <taxon>Actinomycetota</taxon>
        <taxon>Actinomycetes</taxon>
        <taxon>Micrococcales</taxon>
        <taxon>Micrococcaceae</taxon>
        <taxon>Arthrobacter</taxon>
    </lineage>
</organism>
<feature type="region of interest" description="Disordered" evidence="1">
    <location>
        <begin position="1"/>
        <end position="95"/>
    </location>
</feature>
<name>A0A931CKT1_9MICC</name>
<dbReference type="InterPro" id="IPR010178">
    <property type="entry name" value="Lit"/>
</dbReference>
<evidence type="ECO:0000256" key="1">
    <source>
        <dbReference type="SAM" id="MobiDB-lite"/>
    </source>
</evidence>
<feature type="transmembrane region" description="Helical" evidence="2">
    <location>
        <begin position="135"/>
        <end position="161"/>
    </location>
</feature>
<keyword evidence="2" id="KW-0812">Transmembrane</keyword>
<proteinExistence type="predicted"/>
<gene>
    <name evidence="3" type="ORF">IV500_02490</name>
</gene>
<feature type="transmembrane region" description="Helical" evidence="2">
    <location>
        <begin position="320"/>
        <end position="340"/>
    </location>
</feature>
<evidence type="ECO:0000313" key="4">
    <source>
        <dbReference type="Proteomes" id="UP000655366"/>
    </source>
</evidence>
<keyword evidence="2" id="KW-0472">Membrane</keyword>